<evidence type="ECO:0000256" key="3">
    <source>
        <dbReference type="ARBA" id="ARBA00023125"/>
    </source>
</evidence>
<protein>
    <submittedName>
        <fullName evidence="6">Integrase</fullName>
    </submittedName>
</protein>
<dbReference type="PANTHER" id="PTHR30629:SF2">
    <property type="entry name" value="PROPHAGE INTEGRASE INTS-RELATED"/>
    <property type="match status" value="1"/>
</dbReference>
<dbReference type="PANTHER" id="PTHR30629">
    <property type="entry name" value="PROPHAGE INTEGRASE"/>
    <property type="match status" value="1"/>
</dbReference>
<evidence type="ECO:0000313" key="6">
    <source>
        <dbReference type="EMBL" id="ASD26305.1"/>
    </source>
</evidence>
<dbReference type="InterPro" id="IPR002104">
    <property type="entry name" value="Integrase_catalytic"/>
</dbReference>
<keyword evidence="4" id="KW-0233">DNA recombination</keyword>
<evidence type="ECO:0000256" key="2">
    <source>
        <dbReference type="ARBA" id="ARBA00022908"/>
    </source>
</evidence>
<dbReference type="Proteomes" id="UP000197024">
    <property type="component" value="Chromosome"/>
</dbReference>
<sequence length="411" mass="45324">MVQNPRSGKITKRLVDALTPEGVRFTLWDTQLKGFGVRVAVSDTKTYVVRYRTIGGADRLLHIARHGVVTAEEARERAAAVLAEVASGGDPQGTKVERREELTMSELCDLYMKEGVTMKKATTLRIDRIRIARHIKPRLGRMKVTDIGRADIERLMVDVGSGRIRGEATPHTRGGIHAASRTVGLLGGIFTFAVEREFVKTNPTRGVKRYKDNRRDRFLSPAELARLGDVLAELEKHGGDPRHINIIRLLALTGARKNEIARLKWSEIDRTMGMLRLEDSKTGAKVIRLGSAALKLIEGLLSNGSIYVFPDRRDPKRPIANLDWAWVGIRKRAGMEDLRIHDLRHSFASAGLAGGEGLQLIGKLLGHSHVSTTSRYAHLADDPVRAAADRISESVAASLAGWSVDEGQTAH</sequence>
<proteinExistence type="inferred from homology"/>
<feature type="domain" description="Tyr recombinase" evidence="5">
    <location>
        <begin position="214"/>
        <end position="389"/>
    </location>
</feature>
<dbReference type="InterPro" id="IPR013762">
    <property type="entry name" value="Integrase-like_cat_sf"/>
</dbReference>
<comment type="similarity">
    <text evidence="1">Belongs to the 'phage' integrase family.</text>
</comment>
<evidence type="ECO:0000256" key="1">
    <source>
        <dbReference type="ARBA" id="ARBA00008857"/>
    </source>
</evidence>
<dbReference type="InterPro" id="IPR010998">
    <property type="entry name" value="Integrase_recombinase_N"/>
</dbReference>
<dbReference type="InterPro" id="IPR050808">
    <property type="entry name" value="Phage_Integrase"/>
</dbReference>
<dbReference type="RefSeq" id="WP_088410330.1">
    <property type="nucleotide sequence ID" value="NZ_CP021995.1"/>
</dbReference>
<reference evidence="6 7" key="2">
    <citation type="submission" date="2017-06" db="EMBL/GenBank/DDBJ databases">
        <authorList>
            <person name="Kim H.J."/>
            <person name="Triplett B.A."/>
        </authorList>
    </citation>
    <scope>NUCLEOTIDE SEQUENCE [LARGE SCALE GENOMIC DNA]</scope>
    <source>
        <strain evidence="6 7">BZC3</strain>
    </source>
</reference>
<dbReference type="GO" id="GO:0006310">
    <property type="term" value="P:DNA recombination"/>
    <property type="evidence" value="ECO:0007669"/>
    <property type="project" value="UniProtKB-KW"/>
</dbReference>
<dbReference type="PROSITE" id="PS51898">
    <property type="entry name" value="TYR_RECOMBINASE"/>
    <property type="match status" value="1"/>
</dbReference>
<evidence type="ECO:0000256" key="4">
    <source>
        <dbReference type="ARBA" id="ARBA00023172"/>
    </source>
</evidence>
<dbReference type="Gene3D" id="3.30.160.390">
    <property type="entry name" value="Integrase, DNA-binding domain"/>
    <property type="match status" value="1"/>
</dbReference>
<dbReference type="Pfam" id="PF00589">
    <property type="entry name" value="Phage_integrase"/>
    <property type="match status" value="1"/>
</dbReference>
<dbReference type="InterPro" id="IPR011010">
    <property type="entry name" value="DNA_brk_join_enz"/>
</dbReference>
<dbReference type="CDD" id="cd00796">
    <property type="entry name" value="INT_Rci_Hp1_C"/>
    <property type="match status" value="1"/>
</dbReference>
<organism evidence="6 7">
    <name type="scientific">Brevundimonas diminuta</name>
    <name type="common">Pseudomonas diminuta</name>
    <dbReference type="NCBI Taxonomy" id="293"/>
    <lineage>
        <taxon>Bacteria</taxon>
        <taxon>Pseudomonadati</taxon>
        <taxon>Pseudomonadota</taxon>
        <taxon>Alphaproteobacteria</taxon>
        <taxon>Caulobacterales</taxon>
        <taxon>Caulobacteraceae</taxon>
        <taxon>Brevundimonas</taxon>
    </lineage>
</organism>
<reference evidence="6 7" key="1">
    <citation type="submission" date="2017-06" db="EMBL/GenBank/DDBJ databases">
        <title>Biodegradation of gentamicin by bacterial consortia AMQD4 in synthetic medium and raw gentamicin sewage.</title>
        <authorList>
            <person name="Chang H."/>
            <person name="Feng Y."/>
            <person name="Li Z."/>
            <person name="Xue J."/>
            <person name="Cheng D."/>
        </authorList>
    </citation>
    <scope>NUCLEOTIDE SEQUENCE [LARGE SCALE GENOMIC DNA]</scope>
    <source>
        <strain evidence="6 7">BZC3</strain>
    </source>
</reference>
<keyword evidence="3" id="KW-0238">DNA-binding</keyword>
<dbReference type="InterPro" id="IPR025166">
    <property type="entry name" value="Integrase_DNA_bind_dom"/>
</dbReference>
<dbReference type="InterPro" id="IPR038488">
    <property type="entry name" value="Integrase_DNA-bd_sf"/>
</dbReference>
<gene>
    <name evidence="6" type="ORF">CD943_05000</name>
</gene>
<dbReference type="EMBL" id="CP021995">
    <property type="protein sequence ID" value="ASD26305.1"/>
    <property type="molecule type" value="Genomic_DNA"/>
</dbReference>
<dbReference type="Gene3D" id="1.10.443.10">
    <property type="entry name" value="Intergrase catalytic core"/>
    <property type="match status" value="1"/>
</dbReference>
<name>A0A1Z3LW07_BREDI</name>
<dbReference type="Pfam" id="PF13356">
    <property type="entry name" value="Arm-DNA-bind_3"/>
    <property type="match status" value="1"/>
</dbReference>
<dbReference type="SUPFAM" id="SSF56349">
    <property type="entry name" value="DNA breaking-rejoining enzymes"/>
    <property type="match status" value="1"/>
</dbReference>
<accession>A0A1Z3LW07</accession>
<evidence type="ECO:0000313" key="7">
    <source>
        <dbReference type="Proteomes" id="UP000197024"/>
    </source>
</evidence>
<keyword evidence="2" id="KW-0229">DNA integration</keyword>
<dbReference type="GO" id="GO:0003677">
    <property type="term" value="F:DNA binding"/>
    <property type="evidence" value="ECO:0007669"/>
    <property type="project" value="UniProtKB-KW"/>
</dbReference>
<evidence type="ECO:0000259" key="5">
    <source>
        <dbReference type="PROSITE" id="PS51898"/>
    </source>
</evidence>
<dbReference type="Gene3D" id="1.10.150.130">
    <property type="match status" value="1"/>
</dbReference>
<dbReference type="AlphaFoldDB" id="A0A1Z3LW07"/>
<dbReference type="GO" id="GO:0015074">
    <property type="term" value="P:DNA integration"/>
    <property type="evidence" value="ECO:0007669"/>
    <property type="project" value="UniProtKB-KW"/>
</dbReference>